<dbReference type="AlphaFoldDB" id="A0A915ZRW0"/>
<dbReference type="EMBL" id="CAGKOT010000052">
    <property type="protein sequence ID" value="CAB5384800.1"/>
    <property type="molecule type" value="Genomic_DNA"/>
</dbReference>
<feature type="region of interest" description="Disordered" evidence="1">
    <location>
        <begin position="138"/>
        <end position="158"/>
    </location>
</feature>
<evidence type="ECO:0000256" key="1">
    <source>
        <dbReference type="SAM" id="MobiDB-lite"/>
    </source>
</evidence>
<evidence type="ECO:0000313" key="2">
    <source>
        <dbReference type="EMBL" id="CAB5384800.1"/>
    </source>
</evidence>
<protein>
    <submittedName>
        <fullName evidence="2">Uncharacterized protein</fullName>
    </submittedName>
</protein>
<name>A0A915ZRW0_9GLOM</name>
<evidence type="ECO:0000313" key="3">
    <source>
        <dbReference type="Proteomes" id="UP000684084"/>
    </source>
</evidence>
<proteinExistence type="predicted"/>
<dbReference type="OrthoDB" id="2363452at2759"/>
<sequence length="193" mass="22365">MSYPYIANPITGRPIIIGGDTFNRIVMESHDYIDGRLVRRQTAPPPEEQPVYLNTDTGRYVRRGTRTYHRLIESDYEVVEDYYLVHYEEEALIEEIINETRYNEENLDGQRLTFNDIQQIRAAIQADQDEYDDFILQQDTTNGTPSSGPSGRPRTLEDHTPRLAELNIELCRECLMPVSPSDLMDKLCKDCSE</sequence>
<reference evidence="2" key="1">
    <citation type="submission" date="2020-05" db="EMBL/GenBank/DDBJ databases">
        <authorList>
            <person name="Rincon C."/>
            <person name="Sanders R I."/>
            <person name="Robbins C."/>
            <person name="Chaturvedi A."/>
        </authorList>
    </citation>
    <scope>NUCLEOTIDE SEQUENCE</scope>
    <source>
        <strain evidence="2">CHB12</strain>
    </source>
</reference>
<gene>
    <name evidence="2" type="ORF">CHRIB12_LOCUS19019</name>
</gene>
<comment type="caution">
    <text evidence="2">The sequence shown here is derived from an EMBL/GenBank/DDBJ whole genome shotgun (WGS) entry which is preliminary data.</text>
</comment>
<organism evidence="2 3">
    <name type="scientific">Rhizophagus irregularis</name>
    <dbReference type="NCBI Taxonomy" id="588596"/>
    <lineage>
        <taxon>Eukaryota</taxon>
        <taxon>Fungi</taxon>
        <taxon>Fungi incertae sedis</taxon>
        <taxon>Mucoromycota</taxon>
        <taxon>Glomeromycotina</taxon>
        <taxon>Glomeromycetes</taxon>
        <taxon>Glomerales</taxon>
        <taxon>Glomeraceae</taxon>
        <taxon>Rhizophagus</taxon>
    </lineage>
</organism>
<dbReference type="Proteomes" id="UP000684084">
    <property type="component" value="Unassembled WGS sequence"/>
</dbReference>
<feature type="compositionally biased region" description="Polar residues" evidence="1">
    <location>
        <begin position="138"/>
        <end position="149"/>
    </location>
</feature>
<accession>A0A915ZRW0</accession>